<keyword evidence="5 9" id="KW-0798">TonB box</keyword>
<evidence type="ECO:0000256" key="7">
    <source>
        <dbReference type="ARBA" id="ARBA00023237"/>
    </source>
</evidence>
<proteinExistence type="inferred from homology"/>
<name>I0KB99_9BACT</name>
<reference evidence="12 13" key="1">
    <citation type="journal article" date="2012" name="J. Bacteriol.">
        <title>Genome Sequence of Fibrella aestuarina BUZ 2T, a Filamentous Marine Bacterium.</title>
        <authorList>
            <person name="Filippini M."/>
            <person name="Qi W."/>
            <person name="Blom J."/>
            <person name="Goesmann A."/>
            <person name="Smits T.H."/>
            <person name="Bagheri H.C."/>
        </authorList>
    </citation>
    <scope>NUCLEOTIDE SEQUENCE [LARGE SCALE GENOMIC DNA]</scope>
    <source>
        <strain evidence="13">BUZ 2T</strain>
    </source>
</reference>
<dbReference type="InterPro" id="IPR023997">
    <property type="entry name" value="TonB-dep_OMP_SusC/RagA_CS"/>
</dbReference>
<evidence type="ECO:0000313" key="13">
    <source>
        <dbReference type="Proteomes" id="UP000011058"/>
    </source>
</evidence>
<dbReference type="NCBIfam" id="TIGR04057">
    <property type="entry name" value="SusC_RagA_signa"/>
    <property type="match status" value="1"/>
</dbReference>
<dbReference type="InterPro" id="IPR008969">
    <property type="entry name" value="CarboxyPept-like_regulatory"/>
</dbReference>
<evidence type="ECO:0000313" key="12">
    <source>
        <dbReference type="EMBL" id="CCH01402.1"/>
    </source>
</evidence>
<protein>
    <submittedName>
        <fullName evidence="12">TonB-dependent receptor plug</fullName>
    </submittedName>
</protein>
<dbReference type="InterPro" id="IPR000531">
    <property type="entry name" value="Beta-barrel_TonB"/>
</dbReference>
<keyword evidence="12" id="KW-0675">Receptor</keyword>
<dbReference type="AlphaFoldDB" id="I0KB99"/>
<evidence type="ECO:0000256" key="5">
    <source>
        <dbReference type="ARBA" id="ARBA00023077"/>
    </source>
</evidence>
<dbReference type="eggNOG" id="COG4771">
    <property type="taxonomic scope" value="Bacteria"/>
</dbReference>
<dbReference type="HOGENOM" id="CLU_004317_0_1_10"/>
<dbReference type="Gene3D" id="2.60.40.1120">
    <property type="entry name" value="Carboxypeptidase-like, regulatory domain"/>
    <property type="match status" value="1"/>
</dbReference>
<comment type="similarity">
    <text evidence="8 9">Belongs to the TonB-dependent receptor family.</text>
</comment>
<dbReference type="Pfam" id="PF00593">
    <property type="entry name" value="TonB_dep_Rec_b-barrel"/>
    <property type="match status" value="1"/>
</dbReference>
<evidence type="ECO:0000256" key="9">
    <source>
        <dbReference type="RuleBase" id="RU003357"/>
    </source>
</evidence>
<sequence length="1069" mass="116792">MNSLTDSIGLVTTGGHRGAATHLGSHQANRIGGNRVGWPVTECWQPTRRTVLIFHETKAIMQTFIGSVAACLLLMGLLLPNRLLAQTAQISGTIRTDDNQPLPGANVVLKGQGKGTSTDGNGRYSITAGPGQVLVISAIGYQNAELTVGNVGSSTTLDATLTEAPSQLNELVVVGYGTQERKNLIGSVTQVNAEEIKTRPVASFEQQLQGRVAGVQVSANTGVPGDGLYFRIRGNTSINASNDPLYVVDGVFINNNSLQKITTQGQANNPLADLNPADIESISILKDAEATAIYGARAANGVVVITTKRGAYNAKTKVALNTSAGQAWAPKLWDLVTGPEHATIINEAWINDGKPVATRPFRPVTEGGRGLPEEQPTYDRLGYIFRAGILQNYDLSVSGGNQQTRFYLGGGYTSQQATLRTNDFARASFKLNLDHELTDHIRVGTSNSFAQSTRSNARVGDGPQGGILQAALHTPTYLPKVNADGSYAKWAGFDNLDVLINNTDMQSTSTRYIGNLYGEWDILQGRSASSLKFRSSWSLDYNLYDEYEYWNTLTNRGSANKGLGTSSLSQNTIWINEQTLQFRRTLDSHAFGVLVGNTIQGNVNKQTQAQGTNFPSDDFRQLSSASVTTSSSARSQNRLVSFFGRVDYNFARKYFLEASLRGDASSRFGANHRWGYFPSAGVAWQIKQEGFLRDLRAISDLKLRASIGWTGNQNGINDFASRGLWGGGFNYQDNPGTFPTQLANPDLKWETTRQINAGLNVGLFNNRIGLEINAYEKYTYDLLIQVPLAQSTGFSSIFRNDGEISNRGLELGLNTVNIQGKDLTWNTSFNISANRNRIEKLSIPVDASYNVERLVQGYPYHAYFVYKQLRVDPETGDAVYDDYNKDGVITAADRQYVGTALPTFVGGLNNTLTYKGFDLSVFVNFSSGGLVYNSNRFFHESGGTRDDRRAINKNQLTRWQKPGDITDVPRVTTLGNNYNLSPTSRFVEDGSFVRLSSVVLGYTLPKALLRKVGISSARVYYNGSNLWLLSRYQGPDPEVNVTANATTQGYDLGTPPIPRTAQFGLNLTL</sequence>
<keyword evidence="4 8" id="KW-0812">Transmembrane</keyword>
<dbReference type="SUPFAM" id="SSF56935">
    <property type="entry name" value="Porins"/>
    <property type="match status" value="1"/>
</dbReference>
<dbReference type="InterPro" id="IPR036942">
    <property type="entry name" value="Beta-barrel_TonB_sf"/>
</dbReference>
<dbReference type="Gene3D" id="2.170.130.10">
    <property type="entry name" value="TonB-dependent receptor, plug domain"/>
    <property type="match status" value="1"/>
</dbReference>
<dbReference type="STRING" id="1166018.FAES_3394"/>
<dbReference type="Pfam" id="PF13715">
    <property type="entry name" value="CarbopepD_reg_2"/>
    <property type="match status" value="1"/>
</dbReference>
<keyword evidence="6 8" id="KW-0472">Membrane</keyword>
<dbReference type="NCBIfam" id="TIGR04056">
    <property type="entry name" value="OMP_RagA_SusC"/>
    <property type="match status" value="1"/>
</dbReference>
<evidence type="ECO:0000256" key="8">
    <source>
        <dbReference type="PROSITE-ProRule" id="PRU01360"/>
    </source>
</evidence>
<feature type="domain" description="TonB-dependent receptor plug" evidence="11">
    <location>
        <begin position="182"/>
        <end position="302"/>
    </location>
</feature>
<dbReference type="InterPro" id="IPR012910">
    <property type="entry name" value="Plug_dom"/>
</dbReference>
<keyword evidence="2 8" id="KW-0813">Transport</keyword>
<dbReference type="PATRIC" id="fig|1166018.3.peg.5170"/>
<evidence type="ECO:0000256" key="3">
    <source>
        <dbReference type="ARBA" id="ARBA00022452"/>
    </source>
</evidence>
<evidence type="ECO:0000256" key="1">
    <source>
        <dbReference type="ARBA" id="ARBA00004571"/>
    </source>
</evidence>
<comment type="subcellular location">
    <subcellularLocation>
        <location evidence="1 8">Cell outer membrane</location>
        <topology evidence="1 8">Multi-pass membrane protein</topology>
    </subcellularLocation>
</comment>
<feature type="domain" description="TonB-dependent receptor-like beta-barrel" evidence="10">
    <location>
        <begin position="478"/>
        <end position="1006"/>
    </location>
</feature>
<dbReference type="KEGG" id="fae:FAES_3394"/>
<dbReference type="InterPro" id="IPR023996">
    <property type="entry name" value="TonB-dep_OMP_SusC/RagA"/>
</dbReference>
<keyword evidence="7 8" id="KW-0998">Cell outer membrane</keyword>
<organism evidence="12 13">
    <name type="scientific">Fibrella aestuarina BUZ 2</name>
    <dbReference type="NCBI Taxonomy" id="1166018"/>
    <lineage>
        <taxon>Bacteria</taxon>
        <taxon>Pseudomonadati</taxon>
        <taxon>Bacteroidota</taxon>
        <taxon>Cytophagia</taxon>
        <taxon>Cytophagales</taxon>
        <taxon>Spirosomataceae</taxon>
        <taxon>Fibrella</taxon>
    </lineage>
</organism>
<evidence type="ECO:0000256" key="4">
    <source>
        <dbReference type="ARBA" id="ARBA00022692"/>
    </source>
</evidence>
<dbReference type="PROSITE" id="PS52016">
    <property type="entry name" value="TONB_DEPENDENT_REC_3"/>
    <property type="match status" value="1"/>
</dbReference>
<dbReference type="InterPro" id="IPR037066">
    <property type="entry name" value="Plug_dom_sf"/>
</dbReference>
<dbReference type="Pfam" id="PF07715">
    <property type="entry name" value="Plug"/>
    <property type="match status" value="1"/>
</dbReference>
<dbReference type="SUPFAM" id="SSF49464">
    <property type="entry name" value="Carboxypeptidase regulatory domain-like"/>
    <property type="match status" value="1"/>
</dbReference>
<evidence type="ECO:0000259" key="11">
    <source>
        <dbReference type="Pfam" id="PF07715"/>
    </source>
</evidence>
<evidence type="ECO:0000256" key="2">
    <source>
        <dbReference type="ARBA" id="ARBA00022448"/>
    </source>
</evidence>
<gene>
    <name evidence="12" type="ORF">FAES_3394</name>
</gene>
<dbReference type="Gene3D" id="2.40.170.20">
    <property type="entry name" value="TonB-dependent receptor, beta-barrel domain"/>
    <property type="match status" value="1"/>
</dbReference>
<dbReference type="EMBL" id="HE796683">
    <property type="protein sequence ID" value="CCH01402.1"/>
    <property type="molecule type" value="Genomic_DNA"/>
</dbReference>
<dbReference type="Proteomes" id="UP000011058">
    <property type="component" value="Chromosome"/>
</dbReference>
<evidence type="ECO:0000256" key="6">
    <source>
        <dbReference type="ARBA" id="ARBA00023136"/>
    </source>
</evidence>
<dbReference type="GO" id="GO:0009279">
    <property type="term" value="C:cell outer membrane"/>
    <property type="evidence" value="ECO:0007669"/>
    <property type="project" value="UniProtKB-SubCell"/>
</dbReference>
<accession>I0KB99</accession>
<evidence type="ECO:0000259" key="10">
    <source>
        <dbReference type="Pfam" id="PF00593"/>
    </source>
</evidence>
<keyword evidence="3 8" id="KW-1134">Transmembrane beta strand</keyword>
<keyword evidence="13" id="KW-1185">Reference proteome</keyword>
<dbReference type="InterPro" id="IPR039426">
    <property type="entry name" value="TonB-dep_rcpt-like"/>
</dbReference>